<name>A0A4C1Z0K4_EUMVA</name>
<evidence type="ECO:0000256" key="1">
    <source>
        <dbReference type="SAM" id="MobiDB-lite"/>
    </source>
</evidence>
<keyword evidence="3" id="KW-1185">Reference proteome</keyword>
<reference evidence="2 3" key="1">
    <citation type="journal article" date="2019" name="Commun. Biol.">
        <title>The bagworm genome reveals a unique fibroin gene that provides high tensile strength.</title>
        <authorList>
            <person name="Kono N."/>
            <person name="Nakamura H."/>
            <person name="Ohtoshi R."/>
            <person name="Tomita M."/>
            <person name="Numata K."/>
            <person name="Arakawa K."/>
        </authorList>
    </citation>
    <scope>NUCLEOTIDE SEQUENCE [LARGE SCALE GENOMIC DNA]</scope>
</reference>
<gene>
    <name evidence="2" type="ORF">EVAR_55068_1</name>
</gene>
<protein>
    <submittedName>
        <fullName evidence="2">Uncharacterized protein</fullName>
    </submittedName>
</protein>
<evidence type="ECO:0000313" key="3">
    <source>
        <dbReference type="Proteomes" id="UP000299102"/>
    </source>
</evidence>
<organism evidence="2 3">
    <name type="scientific">Eumeta variegata</name>
    <name type="common">Bagworm moth</name>
    <name type="synonym">Eumeta japonica</name>
    <dbReference type="NCBI Taxonomy" id="151549"/>
    <lineage>
        <taxon>Eukaryota</taxon>
        <taxon>Metazoa</taxon>
        <taxon>Ecdysozoa</taxon>
        <taxon>Arthropoda</taxon>
        <taxon>Hexapoda</taxon>
        <taxon>Insecta</taxon>
        <taxon>Pterygota</taxon>
        <taxon>Neoptera</taxon>
        <taxon>Endopterygota</taxon>
        <taxon>Lepidoptera</taxon>
        <taxon>Glossata</taxon>
        <taxon>Ditrysia</taxon>
        <taxon>Tineoidea</taxon>
        <taxon>Psychidae</taxon>
        <taxon>Oiketicinae</taxon>
        <taxon>Eumeta</taxon>
    </lineage>
</organism>
<evidence type="ECO:0000313" key="2">
    <source>
        <dbReference type="EMBL" id="GBP81868.1"/>
    </source>
</evidence>
<sequence length="211" mass="23871">MPAIAPARTSFVSTDCNFNRGPTFDSEPHHVLDSDFCPAINSDFNEAGGHALNFGPVPTLVFDPSPVLNFDPFLKSALCSAFDSNSVTGTNSDLHKAQSPHSFEYLTSALRAPETFFFKEVSTSKGRKGLWDVMHIYEEALCNVNSNNLRIISTEMHERRRSKHQNNTQKESLAERPARRRRRAALRGLRFSYRAFFTLKILVISMRTSIW</sequence>
<feature type="region of interest" description="Disordered" evidence="1">
    <location>
        <begin position="157"/>
        <end position="179"/>
    </location>
</feature>
<dbReference type="Proteomes" id="UP000299102">
    <property type="component" value="Unassembled WGS sequence"/>
</dbReference>
<dbReference type="EMBL" id="BGZK01001535">
    <property type="protein sequence ID" value="GBP81868.1"/>
    <property type="molecule type" value="Genomic_DNA"/>
</dbReference>
<comment type="caution">
    <text evidence="2">The sequence shown here is derived from an EMBL/GenBank/DDBJ whole genome shotgun (WGS) entry which is preliminary data.</text>
</comment>
<dbReference type="AlphaFoldDB" id="A0A4C1Z0K4"/>
<proteinExistence type="predicted"/>
<accession>A0A4C1Z0K4</accession>